<dbReference type="Gene3D" id="2.60.40.10">
    <property type="entry name" value="Immunoglobulins"/>
    <property type="match status" value="1"/>
</dbReference>
<feature type="domain" description="Fibronectin type-III" evidence="2">
    <location>
        <begin position="134"/>
        <end position="232"/>
    </location>
</feature>
<gene>
    <name evidence="3" type="ORF">RRG08_052851</name>
</gene>
<dbReference type="InterPro" id="IPR013783">
    <property type="entry name" value="Ig-like_fold"/>
</dbReference>
<feature type="chain" id="PRO_5042118856" description="Fibronectin type-III domain-containing protein" evidence="1">
    <location>
        <begin position="42"/>
        <end position="425"/>
    </location>
</feature>
<feature type="signal peptide" evidence="1">
    <location>
        <begin position="1"/>
        <end position="41"/>
    </location>
</feature>
<protein>
    <recommendedName>
        <fullName evidence="2">Fibronectin type-III domain-containing protein</fullName>
    </recommendedName>
</protein>
<proteinExistence type="predicted"/>
<comment type="caution">
    <text evidence="3">The sequence shown here is derived from an EMBL/GenBank/DDBJ whole genome shotgun (WGS) entry which is preliminary data.</text>
</comment>
<dbReference type="AlphaFoldDB" id="A0AAE1ED11"/>
<dbReference type="InterPro" id="IPR036116">
    <property type="entry name" value="FN3_sf"/>
</dbReference>
<name>A0AAE1ED11_9GAST</name>
<keyword evidence="1" id="KW-0732">Signal</keyword>
<evidence type="ECO:0000259" key="2">
    <source>
        <dbReference type="PROSITE" id="PS50853"/>
    </source>
</evidence>
<sequence>MNILTKTFALYMLRFFSVMMKPALSTSLILALLALAAKCTAAVSCEKSEPWQKAILCLQPYMGKIRDQTDADVWCKATTEMFACIEAVPCDLPQKVLDDIDEKLREFSPNCHLLGGGPAVSEDSENKADISNTQVVDLTAEYLGDSRVLLTWNVTDLAGSLDGFKVAYREFFKYTESPYEVDEIPATLDDDGQYSTVLNLDKKTRYEINVTPFNSQHEANASDPVFIYVSGKKMRLAAWLSVTASPLGSEDTLISYTVLGDKDLTSVNFFYLKENEAVWTQLTKDTIALRGENFVVLSGLEEGTTYYIFSKAWVGRSYHTTMTSVRTAWSSIEDHETVGDLPLVKTPKPEGGEFVDWSTWNSTGVYGYKVTVTFRENNAAQRSKEVHYLPSGQARFDLDASGETVDSVKVQPFDVFGLKTGGELQ</sequence>
<evidence type="ECO:0000256" key="1">
    <source>
        <dbReference type="SAM" id="SignalP"/>
    </source>
</evidence>
<evidence type="ECO:0000313" key="4">
    <source>
        <dbReference type="Proteomes" id="UP001283361"/>
    </source>
</evidence>
<dbReference type="Proteomes" id="UP001283361">
    <property type="component" value="Unassembled WGS sequence"/>
</dbReference>
<reference evidence="3" key="1">
    <citation type="journal article" date="2023" name="G3 (Bethesda)">
        <title>A reference genome for the long-term kleptoplast-retaining sea slug Elysia crispata morphotype clarki.</title>
        <authorList>
            <person name="Eastman K.E."/>
            <person name="Pendleton A.L."/>
            <person name="Shaikh M.A."/>
            <person name="Suttiyut T."/>
            <person name="Ogas R."/>
            <person name="Tomko P."/>
            <person name="Gavelis G."/>
            <person name="Widhalm J.R."/>
            <person name="Wisecaver J.H."/>
        </authorList>
    </citation>
    <scope>NUCLEOTIDE SEQUENCE</scope>
    <source>
        <strain evidence="3">ECLA1</strain>
    </source>
</reference>
<dbReference type="PROSITE" id="PS50853">
    <property type="entry name" value="FN3"/>
    <property type="match status" value="1"/>
</dbReference>
<dbReference type="InterPro" id="IPR003961">
    <property type="entry name" value="FN3_dom"/>
</dbReference>
<dbReference type="EMBL" id="JAWDGP010000195">
    <property type="protein sequence ID" value="KAK3803041.1"/>
    <property type="molecule type" value="Genomic_DNA"/>
</dbReference>
<organism evidence="3 4">
    <name type="scientific">Elysia crispata</name>
    <name type="common">lettuce slug</name>
    <dbReference type="NCBI Taxonomy" id="231223"/>
    <lineage>
        <taxon>Eukaryota</taxon>
        <taxon>Metazoa</taxon>
        <taxon>Spiralia</taxon>
        <taxon>Lophotrochozoa</taxon>
        <taxon>Mollusca</taxon>
        <taxon>Gastropoda</taxon>
        <taxon>Heterobranchia</taxon>
        <taxon>Euthyneura</taxon>
        <taxon>Panpulmonata</taxon>
        <taxon>Sacoglossa</taxon>
        <taxon>Placobranchoidea</taxon>
        <taxon>Plakobranchidae</taxon>
        <taxon>Elysia</taxon>
    </lineage>
</organism>
<dbReference type="Pfam" id="PF00041">
    <property type="entry name" value="fn3"/>
    <property type="match status" value="1"/>
</dbReference>
<keyword evidence="4" id="KW-1185">Reference proteome</keyword>
<dbReference type="SUPFAM" id="SSF49265">
    <property type="entry name" value="Fibronectin type III"/>
    <property type="match status" value="1"/>
</dbReference>
<evidence type="ECO:0000313" key="3">
    <source>
        <dbReference type="EMBL" id="KAK3803041.1"/>
    </source>
</evidence>
<accession>A0AAE1ED11</accession>